<dbReference type="GO" id="GO:0035598">
    <property type="term" value="F:tRNA (N(6)-L-threonylcarbamoyladenosine(37)-C(2))-methylthiotransferase activity"/>
    <property type="evidence" value="ECO:0007669"/>
    <property type="project" value="UniProtKB-EC"/>
</dbReference>
<comment type="catalytic activity">
    <reaction evidence="11">
        <text>N(6)-L-threonylcarbamoyladenosine(37) in tRNA + (sulfur carrier)-SH + AH2 + 2 S-adenosyl-L-methionine = 2-methylsulfanyl-N(6)-L-threonylcarbamoyladenosine(37) in tRNA + (sulfur carrier)-H + 5'-deoxyadenosine + L-methionine + A + S-adenosyl-L-homocysteine + 2 H(+)</text>
        <dbReference type="Rhea" id="RHEA:37075"/>
        <dbReference type="Rhea" id="RHEA-COMP:10163"/>
        <dbReference type="Rhea" id="RHEA-COMP:11092"/>
        <dbReference type="Rhea" id="RHEA-COMP:14737"/>
        <dbReference type="Rhea" id="RHEA-COMP:14739"/>
        <dbReference type="ChEBI" id="CHEBI:13193"/>
        <dbReference type="ChEBI" id="CHEBI:15378"/>
        <dbReference type="ChEBI" id="CHEBI:17319"/>
        <dbReference type="ChEBI" id="CHEBI:17499"/>
        <dbReference type="ChEBI" id="CHEBI:29917"/>
        <dbReference type="ChEBI" id="CHEBI:57844"/>
        <dbReference type="ChEBI" id="CHEBI:57856"/>
        <dbReference type="ChEBI" id="CHEBI:59789"/>
        <dbReference type="ChEBI" id="CHEBI:64428"/>
        <dbReference type="ChEBI" id="CHEBI:74418"/>
        <dbReference type="ChEBI" id="CHEBI:74420"/>
        <dbReference type="EC" id="2.8.4.5"/>
    </reaction>
</comment>
<evidence type="ECO:0000256" key="1">
    <source>
        <dbReference type="ARBA" id="ARBA00001966"/>
    </source>
</evidence>
<dbReference type="OrthoDB" id="9805215at2"/>
<feature type="domain" description="MTTase N-terminal" evidence="13">
    <location>
        <begin position="10"/>
        <end position="116"/>
    </location>
</feature>
<dbReference type="SFLD" id="SFLDG01082">
    <property type="entry name" value="B12-binding_domain_containing"/>
    <property type="match status" value="1"/>
</dbReference>
<evidence type="ECO:0000256" key="3">
    <source>
        <dbReference type="ARBA" id="ARBA00013273"/>
    </source>
</evidence>
<feature type="domain" description="TRAM" evidence="12">
    <location>
        <begin position="378"/>
        <end position="432"/>
    </location>
</feature>
<comment type="function">
    <text evidence="2">Catalyzes the methylthiolation of N6-threonylcarbamoyladenosine (t(6)A), leading to the formation of 2-methylthio-N6-threonylcarbamoyladenosine (ms(2)t(6)A) at position 37 in tRNAs that read codons beginning with adenine.</text>
</comment>
<dbReference type="Pfam" id="PF04055">
    <property type="entry name" value="Radical_SAM"/>
    <property type="match status" value="1"/>
</dbReference>
<gene>
    <name evidence="15" type="primary">mtaB</name>
    <name evidence="15" type="ORF">FY036_14165</name>
</gene>
<evidence type="ECO:0000259" key="13">
    <source>
        <dbReference type="PROSITE" id="PS51449"/>
    </source>
</evidence>
<keyword evidence="7" id="KW-0479">Metal-binding</keyword>
<feature type="domain" description="Radical SAM core" evidence="14">
    <location>
        <begin position="145"/>
        <end position="375"/>
    </location>
</feature>
<dbReference type="CDD" id="cd01335">
    <property type="entry name" value="Radical_SAM"/>
    <property type="match status" value="1"/>
</dbReference>
<dbReference type="EMBL" id="VSZS01000064">
    <property type="protein sequence ID" value="TYR31423.1"/>
    <property type="molecule type" value="Genomic_DNA"/>
</dbReference>
<evidence type="ECO:0000256" key="6">
    <source>
        <dbReference type="ARBA" id="ARBA00022691"/>
    </source>
</evidence>
<dbReference type="PROSITE" id="PS01278">
    <property type="entry name" value="MTTASE_RADICAL"/>
    <property type="match status" value="1"/>
</dbReference>
<dbReference type="SMART" id="SM00729">
    <property type="entry name" value="Elp3"/>
    <property type="match status" value="1"/>
</dbReference>
<dbReference type="Proteomes" id="UP000323258">
    <property type="component" value="Unassembled WGS sequence"/>
</dbReference>
<evidence type="ECO:0000259" key="14">
    <source>
        <dbReference type="PROSITE" id="PS51918"/>
    </source>
</evidence>
<dbReference type="AlphaFoldDB" id="A0A5D4GU21"/>
<dbReference type="InterPro" id="IPR038135">
    <property type="entry name" value="Methylthiotransferase_N_sf"/>
</dbReference>
<dbReference type="SFLD" id="SFLDS00029">
    <property type="entry name" value="Radical_SAM"/>
    <property type="match status" value="1"/>
</dbReference>
<dbReference type="SUPFAM" id="SSF102114">
    <property type="entry name" value="Radical SAM enzymes"/>
    <property type="match status" value="1"/>
</dbReference>
<dbReference type="GO" id="GO:0046872">
    <property type="term" value="F:metal ion binding"/>
    <property type="evidence" value="ECO:0007669"/>
    <property type="project" value="UniProtKB-KW"/>
</dbReference>
<keyword evidence="8" id="KW-0408">Iron</keyword>
<reference evidence="15 16" key="2">
    <citation type="submission" date="2019-09" db="EMBL/GenBank/DDBJ databases">
        <title>Mesorhizobium sp. MaA-C15 isolated from Microcystis aeruginosa.</title>
        <authorList>
            <person name="Jeong S.E."/>
            <person name="Jin H.M."/>
            <person name="Jeon C.O."/>
        </authorList>
    </citation>
    <scope>NUCLEOTIDE SEQUENCE [LARGE SCALE GENOMIC DNA]</scope>
    <source>
        <strain evidence="15 16">MaA-C15</strain>
    </source>
</reference>
<dbReference type="InterPro" id="IPR023404">
    <property type="entry name" value="rSAM_horseshoe"/>
</dbReference>
<evidence type="ECO:0000313" key="15">
    <source>
        <dbReference type="EMBL" id="TYR31423.1"/>
    </source>
</evidence>
<keyword evidence="5 15" id="KW-0808">Transferase</keyword>
<keyword evidence="4" id="KW-0004">4Fe-4S</keyword>
<accession>A0A5D4GU21</accession>
<organism evidence="15 16">
    <name type="scientific">Neoaquamicrobium microcysteis</name>
    <dbReference type="NCBI Taxonomy" id="2682781"/>
    <lineage>
        <taxon>Bacteria</taxon>
        <taxon>Pseudomonadati</taxon>
        <taxon>Pseudomonadota</taxon>
        <taxon>Alphaproteobacteria</taxon>
        <taxon>Hyphomicrobiales</taxon>
        <taxon>Phyllobacteriaceae</taxon>
        <taxon>Neoaquamicrobium</taxon>
    </lineage>
</organism>
<comment type="caution">
    <text evidence="15">The sequence shown here is derived from an EMBL/GenBank/DDBJ whole genome shotgun (WGS) entry which is preliminary data.</text>
</comment>
<evidence type="ECO:0000256" key="9">
    <source>
        <dbReference type="ARBA" id="ARBA00023014"/>
    </source>
</evidence>
<evidence type="ECO:0000256" key="4">
    <source>
        <dbReference type="ARBA" id="ARBA00022485"/>
    </source>
</evidence>
<dbReference type="EC" id="2.8.4.5" evidence="3"/>
<evidence type="ECO:0000256" key="2">
    <source>
        <dbReference type="ARBA" id="ARBA00002399"/>
    </source>
</evidence>
<dbReference type="NCBIfam" id="TIGR00089">
    <property type="entry name" value="MiaB/RimO family radical SAM methylthiotransferase"/>
    <property type="match status" value="1"/>
</dbReference>
<reference evidence="15 16" key="1">
    <citation type="submission" date="2019-08" db="EMBL/GenBank/DDBJ databases">
        <authorList>
            <person name="Seo Y.L."/>
        </authorList>
    </citation>
    <scope>NUCLEOTIDE SEQUENCE [LARGE SCALE GENOMIC DNA]</scope>
    <source>
        <strain evidence="15 16">MaA-C15</strain>
    </source>
</reference>
<dbReference type="InterPro" id="IPR005839">
    <property type="entry name" value="Methylthiotransferase"/>
</dbReference>
<name>A0A5D4GU21_9HYPH</name>
<evidence type="ECO:0000256" key="7">
    <source>
        <dbReference type="ARBA" id="ARBA00022723"/>
    </source>
</evidence>
<dbReference type="PROSITE" id="PS50926">
    <property type="entry name" value="TRAM"/>
    <property type="match status" value="1"/>
</dbReference>
<dbReference type="NCBIfam" id="TIGR01579">
    <property type="entry name" value="MiaB-like-C"/>
    <property type="match status" value="1"/>
</dbReference>
<dbReference type="PANTHER" id="PTHR11918">
    <property type="entry name" value="RADICAL SAM PROTEINS"/>
    <property type="match status" value="1"/>
</dbReference>
<dbReference type="Gene3D" id="3.80.30.20">
    <property type="entry name" value="tm_1862 like domain"/>
    <property type="match status" value="1"/>
</dbReference>
<dbReference type="Gene3D" id="3.40.50.12160">
    <property type="entry name" value="Methylthiotransferase, N-terminal domain"/>
    <property type="match status" value="1"/>
</dbReference>
<dbReference type="InterPro" id="IPR006467">
    <property type="entry name" value="MiaB-like_bact"/>
</dbReference>
<proteinExistence type="predicted"/>
<evidence type="ECO:0000259" key="12">
    <source>
        <dbReference type="PROSITE" id="PS50926"/>
    </source>
</evidence>
<dbReference type="PROSITE" id="PS51449">
    <property type="entry name" value="MTTASE_N"/>
    <property type="match status" value="1"/>
</dbReference>
<dbReference type="InterPro" id="IPR006638">
    <property type="entry name" value="Elp3/MiaA/NifB-like_rSAM"/>
</dbReference>
<evidence type="ECO:0000256" key="11">
    <source>
        <dbReference type="ARBA" id="ARBA00051661"/>
    </source>
</evidence>
<dbReference type="GO" id="GO:0051539">
    <property type="term" value="F:4 iron, 4 sulfur cluster binding"/>
    <property type="evidence" value="ECO:0007669"/>
    <property type="project" value="UniProtKB-KW"/>
</dbReference>
<dbReference type="Pfam" id="PF00919">
    <property type="entry name" value="UPF0004"/>
    <property type="match status" value="1"/>
</dbReference>
<dbReference type="PANTHER" id="PTHR11918:SF45">
    <property type="entry name" value="THREONYLCARBAMOYLADENOSINE TRNA METHYLTHIOTRANSFERASE"/>
    <property type="match status" value="1"/>
</dbReference>
<evidence type="ECO:0000256" key="5">
    <source>
        <dbReference type="ARBA" id="ARBA00022679"/>
    </source>
</evidence>
<dbReference type="SFLD" id="SFLDG01061">
    <property type="entry name" value="methylthiotransferase"/>
    <property type="match status" value="1"/>
</dbReference>
<keyword evidence="6" id="KW-0949">S-adenosyl-L-methionine</keyword>
<keyword evidence="9" id="KW-0411">Iron-sulfur</keyword>
<dbReference type="InterPro" id="IPR007197">
    <property type="entry name" value="rSAM"/>
</dbReference>
<evidence type="ECO:0000313" key="16">
    <source>
        <dbReference type="Proteomes" id="UP000323258"/>
    </source>
</evidence>
<dbReference type="InterPro" id="IPR020612">
    <property type="entry name" value="Methylthiotransferase_CS"/>
</dbReference>
<sequence length="436" mass="47249">MSGGKGIDNRGIDLVTFGCRLNTYESEVMRREATAAGLGELAGGAIIVNTCAVTGEAVRQARQAIRKARRDNPAARIIVTGCAAQTDPDSFVAMGEVDLVLGNEEKLKAHNYRALPDFGVNDFEKARVNDIMSVTETASHMVDAIEGRARAFVQVQNGCNHRCTFCIIPYGRGNSRSVPMGAAVEQVKRLAGNGYAEVVLTGVDMTGYGGDLPGSPKLGRLVKTILRQVPDLARLRLSSIDSIEADEELLEAIATESRLMPHLHLSLQAGDDMVLKRMKRRHSRDDSIRFCEDVRRLRPDIVFGADLIAGFPTETEDMFQNSLKIVEECGLTHLHVFPFSPREGTPAARMPQVDRGIVKERAARLRAAGDTAYRRHLATLAGTTQRVLVEREGLGRTEGFTLAAIDAGAPGEIVDATITGHDGERLLARPVAARAA</sequence>
<evidence type="ECO:0000256" key="10">
    <source>
        <dbReference type="ARBA" id="ARBA00031213"/>
    </source>
</evidence>
<evidence type="ECO:0000256" key="8">
    <source>
        <dbReference type="ARBA" id="ARBA00023004"/>
    </source>
</evidence>
<dbReference type="InterPro" id="IPR002792">
    <property type="entry name" value="TRAM_dom"/>
</dbReference>
<dbReference type="InterPro" id="IPR058240">
    <property type="entry name" value="rSAM_sf"/>
</dbReference>
<comment type="cofactor">
    <cofactor evidence="1">
        <name>[4Fe-4S] cluster</name>
        <dbReference type="ChEBI" id="CHEBI:49883"/>
    </cofactor>
</comment>
<protein>
    <recommendedName>
        <fullName evidence="3">tRNA (N(6)-L-threonylcarbamoyladenosine(37)-C(2))-methylthiotransferase</fullName>
        <ecNumber evidence="3">2.8.4.5</ecNumber>
    </recommendedName>
    <alternativeName>
        <fullName evidence="10">tRNA-t(6)A37 methylthiotransferase</fullName>
    </alternativeName>
</protein>
<dbReference type="RefSeq" id="WP_148915395.1">
    <property type="nucleotide sequence ID" value="NZ_VSZS01000064.1"/>
</dbReference>
<dbReference type="PROSITE" id="PS51918">
    <property type="entry name" value="RADICAL_SAM"/>
    <property type="match status" value="1"/>
</dbReference>
<keyword evidence="16" id="KW-1185">Reference proteome</keyword>
<dbReference type="InterPro" id="IPR013848">
    <property type="entry name" value="Methylthiotransferase_N"/>
</dbReference>